<gene>
    <name evidence="2" type="ORF">Pla8534_50210</name>
</gene>
<dbReference type="RefSeq" id="WP_197442552.1">
    <property type="nucleotide sequence ID" value="NZ_CP036433.1"/>
</dbReference>
<dbReference type="PANTHER" id="PTHR35279:SF1">
    <property type="entry name" value="ARABINANASE_LEVANSUCRASE_INVERTASE"/>
    <property type="match status" value="1"/>
</dbReference>
<protein>
    <recommendedName>
        <fullName evidence="4">Glycosyl hydrolase family 32 N-terminal domain-containing protein</fullName>
    </recommendedName>
</protein>
<keyword evidence="1" id="KW-0732">Signal</keyword>
<evidence type="ECO:0008006" key="4">
    <source>
        <dbReference type="Google" id="ProtNLM"/>
    </source>
</evidence>
<feature type="signal peptide" evidence="1">
    <location>
        <begin position="1"/>
        <end position="25"/>
    </location>
</feature>
<proteinExistence type="predicted"/>
<dbReference type="KEGG" id="lcre:Pla8534_50210"/>
<sequence precursor="true">MRACELGVGLAAAILAILPATCLQAETPQRVLRESRTLAADQAHQGVAVDGDHLYAITNRSVGKYDKQTGKQIAVWSAPADSPLKHLNSGVVDGGKLYCAHSNWPVSPLQNSIEIWDAEKLEHVDRHRFTESAGAVTWVDRRDNHWWVAFAFYGDARNVAQTRVVKYNDQWQEQGSWRLPEAVIARMAPASNSGGSWGPDGLLHLTGHDRAETYALRLPVDGKTLELVDTLAAPIAGQGIAWDHSDVGVLYGIRRSRKQIVAGRLSNSQEFEPLQQPVVWRRDPRNPILPPGEKGSFDASRCMNPWIVRADDTYRLYYGGGDNTGRHRICLATASIDNVGQWDRRGPLFETGAEGAFDYRWCVLPHAVQFGPEQWRLYYSGNAGRGVGLSSFPGLGAAVSTDGLHWKRGDSKPLIAPSGRPGDPDAIGIAGGSVLQVTLPDGEKEWRYYYTGCPTTGSPLPLNQQKTICLAVSDDGLAWKKQGVLLVRDPERDYENIAVAGPVVQQTDDGGFRMWYSAIGTRWGAYSICYAESTDGIHWRRGPESGDNLQLAPQGAGWEQKMVEYPSVIVEGDHLRLFYCGNGYGSTGIGTAVSEPLTSKSSTSK</sequence>
<dbReference type="InterPro" id="IPR011048">
    <property type="entry name" value="Haem_d1_sf"/>
</dbReference>
<organism evidence="2 3">
    <name type="scientific">Lignipirellula cremea</name>
    <dbReference type="NCBI Taxonomy" id="2528010"/>
    <lineage>
        <taxon>Bacteria</taxon>
        <taxon>Pseudomonadati</taxon>
        <taxon>Planctomycetota</taxon>
        <taxon>Planctomycetia</taxon>
        <taxon>Pirellulales</taxon>
        <taxon>Pirellulaceae</taxon>
        <taxon>Lignipirellula</taxon>
    </lineage>
</organism>
<dbReference type="Gene3D" id="2.115.10.20">
    <property type="entry name" value="Glycosyl hydrolase domain, family 43"/>
    <property type="match status" value="2"/>
</dbReference>
<evidence type="ECO:0000313" key="3">
    <source>
        <dbReference type="Proteomes" id="UP000317648"/>
    </source>
</evidence>
<dbReference type="InterPro" id="IPR023296">
    <property type="entry name" value="Glyco_hydro_beta-prop_sf"/>
</dbReference>
<dbReference type="PANTHER" id="PTHR35279">
    <property type="match status" value="1"/>
</dbReference>
<reference evidence="2 3" key="1">
    <citation type="submission" date="2019-02" db="EMBL/GenBank/DDBJ databases">
        <title>Deep-cultivation of Planctomycetes and their phenomic and genomic characterization uncovers novel biology.</title>
        <authorList>
            <person name="Wiegand S."/>
            <person name="Jogler M."/>
            <person name="Boedeker C."/>
            <person name="Pinto D."/>
            <person name="Vollmers J."/>
            <person name="Rivas-Marin E."/>
            <person name="Kohn T."/>
            <person name="Peeters S.H."/>
            <person name="Heuer A."/>
            <person name="Rast P."/>
            <person name="Oberbeckmann S."/>
            <person name="Bunk B."/>
            <person name="Jeske O."/>
            <person name="Meyerdierks A."/>
            <person name="Storesund J.E."/>
            <person name="Kallscheuer N."/>
            <person name="Luecker S."/>
            <person name="Lage O.M."/>
            <person name="Pohl T."/>
            <person name="Merkel B.J."/>
            <person name="Hornburger P."/>
            <person name="Mueller R.-W."/>
            <person name="Bruemmer F."/>
            <person name="Labrenz M."/>
            <person name="Spormann A.M."/>
            <person name="Op den Camp H."/>
            <person name="Overmann J."/>
            <person name="Amann R."/>
            <person name="Jetten M.S.M."/>
            <person name="Mascher T."/>
            <person name="Medema M.H."/>
            <person name="Devos D.P."/>
            <person name="Kaster A.-K."/>
            <person name="Ovreas L."/>
            <person name="Rohde M."/>
            <person name="Galperin M.Y."/>
            <person name="Jogler C."/>
        </authorList>
    </citation>
    <scope>NUCLEOTIDE SEQUENCE [LARGE SCALE GENOMIC DNA]</scope>
    <source>
        <strain evidence="2 3">Pla85_3_4</strain>
    </source>
</reference>
<dbReference type="EMBL" id="CP036433">
    <property type="protein sequence ID" value="QDU97176.1"/>
    <property type="molecule type" value="Genomic_DNA"/>
</dbReference>
<evidence type="ECO:0000256" key="1">
    <source>
        <dbReference type="SAM" id="SignalP"/>
    </source>
</evidence>
<dbReference type="AlphaFoldDB" id="A0A518DZA4"/>
<dbReference type="SUPFAM" id="SSF75005">
    <property type="entry name" value="Arabinanase/levansucrase/invertase"/>
    <property type="match status" value="2"/>
</dbReference>
<dbReference type="SUPFAM" id="SSF51004">
    <property type="entry name" value="C-terminal (heme d1) domain of cytochrome cd1-nitrite reductase"/>
    <property type="match status" value="1"/>
</dbReference>
<feature type="chain" id="PRO_5021707482" description="Glycosyl hydrolase family 32 N-terminal domain-containing protein" evidence="1">
    <location>
        <begin position="26"/>
        <end position="605"/>
    </location>
</feature>
<keyword evidence="3" id="KW-1185">Reference proteome</keyword>
<name>A0A518DZA4_9BACT</name>
<evidence type="ECO:0000313" key="2">
    <source>
        <dbReference type="EMBL" id="QDU97176.1"/>
    </source>
</evidence>
<accession>A0A518DZA4</accession>
<dbReference type="Proteomes" id="UP000317648">
    <property type="component" value="Chromosome"/>
</dbReference>